<dbReference type="Gene3D" id="2.60.120.260">
    <property type="entry name" value="Galactose-binding domain-like"/>
    <property type="match status" value="1"/>
</dbReference>
<dbReference type="RefSeq" id="WP_164679642.1">
    <property type="nucleotide sequence ID" value="NZ_CP049057.1"/>
</dbReference>
<keyword evidence="2" id="KW-1185">Reference proteome</keyword>
<dbReference type="EMBL" id="CP049057">
    <property type="protein sequence ID" value="QIE59629.1"/>
    <property type="molecule type" value="Genomic_DNA"/>
</dbReference>
<dbReference type="InterPro" id="IPR026341">
    <property type="entry name" value="T9SS_type_B"/>
</dbReference>
<sequence length="1055" mass="114231">MEKKLPSTFFTSYFLTFKNYTYVFLFFLAAHTVQAQGPGSLFVDAGPDMVADCNNGGCVDLTATFLETFDTAQETYSVNSIPYTPPFAFDGLANSLNPNIDDAWSAVDNLPFDFCYFGNLETEFQVGSNGVIRFDVDPGDTSNGWSFDENLPNNSNSTLGEANVFTPGHDIDPSVVGSTEEIGYEVLGTFPNRVLVVSYFEVPMFQTQCNALLATHMAVFYEFSNVIEIYIQDKPSCPTWNDGNAALGIQNDDGDIAFVPPGRNTSDSPWTTNNEAWSFSPAGTQTYVFEWLDDTGTVIGTDATINVCPTDPTTTYTARITYTNSCNGETVVLTDDVDVTLEGSDLEVDLGEDLLFCDLSSYEIVPEFVGDPTGATFLWSPNGETTPTIVVSDTDVYGVEVTLNGCTTSDEVELTFLASPNCTVVSVCNSIDFEEDFGAGVGRECIDPAIATTTYVCDQTGMVDDGEYSITNISDGLNSGWHPGMTDHTGNMSGRALFVNADFTTGEFYRRTINLSTGTDYSFGAWITTVYDTDTGICGGASIPSNVTFRIEDPVGTMIAETNTGDIPNGPDPDWQQFFISFNTGANTDIQLVLINNGAGGCGNDLAIDDITLELTTAEPVIVDPPDIAVCDTDNNGTEIFDLTTQTATILDGQDPTQFNVTFHNTQFDAEADQFAIADPVNYTNIANPDTIYVRVERADQETCFSTVDFDLILNPIIDLTTDLPTEVNLCETEVIPPLDGTATNTNIDLTLVTYEWTDGTGTVVSTDAIYTPTGSGTYTLTLTYPPCSESMHTVVVDITENPTLDLGDDQTLCDGGSYEIVPILGGNTTGITYLWSTGETTPTIVVDTTGTYDLTITVGNCTVSDTVAVFIADPIEVTIGEDFKTCPNEPQVLTATSSNSNVTYQWFLNGEIITGETANVIEITLEPNTMGTQTFSVIASDGDCTGEGEIDVTLYDIGNCTISQGISPNSDGFNDILDLEFLNDRTGIVQLQIFNRLGTLVYEKTNYINEWEGQTTDNEELPTGTYFYVLDLAGDDATFGPQATGWIYLNREKN</sequence>
<proteinExistence type="predicted"/>
<gene>
    <name evidence="1" type="ORF">G5B37_08650</name>
</gene>
<organism evidence="1 2">
    <name type="scientific">Rasiella rasia</name>
    <dbReference type="NCBI Taxonomy" id="2744027"/>
    <lineage>
        <taxon>Bacteria</taxon>
        <taxon>Pseudomonadati</taxon>
        <taxon>Bacteroidota</taxon>
        <taxon>Flavobacteriia</taxon>
        <taxon>Flavobacteriales</taxon>
        <taxon>Flavobacteriaceae</taxon>
        <taxon>Rasiella</taxon>
    </lineage>
</organism>
<dbReference type="AlphaFoldDB" id="A0A6G6GM45"/>
<dbReference type="KEGG" id="mgel:G5B37_08650"/>
<dbReference type="Pfam" id="PF13585">
    <property type="entry name" value="CHU_C"/>
    <property type="match status" value="1"/>
</dbReference>
<name>A0A6G6GM45_9FLAO</name>
<reference evidence="1 2" key="1">
    <citation type="submission" date="2020-02" db="EMBL/GenBank/DDBJ databases">
        <title>Complete genome sequence of Flavobacteriaceae bacterium.</title>
        <authorList>
            <person name="Kim S.-J."/>
            <person name="Kim Y.-S."/>
            <person name="Kim K.-H."/>
        </authorList>
    </citation>
    <scope>NUCLEOTIDE SEQUENCE [LARGE SCALE GENOMIC DNA]</scope>
    <source>
        <strain evidence="1 2">RR4-40</strain>
    </source>
</reference>
<dbReference type="Proteomes" id="UP000505306">
    <property type="component" value="Chromosome"/>
</dbReference>
<accession>A0A6G6GM45</accession>
<evidence type="ECO:0000313" key="2">
    <source>
        <dbReference type="Proteomes" id="UP000505306"/>
    </source>
</evidence>
<protein>
    <submittedName>
        <fullName evidence="1">T9SS type B sorting domain-containing protein</fullName>
    </submittedName>
</protein>
<dbReference type="NCBIfam" id="TIGR04131">
    <property type="entry name" value="Bac_Flav_CTERM"/>
    <property type="match status" value="1"/>
</dbReference>
<evidence type="ECO:0000313" key="1">
    <source>
        <dbReference type="EMBL" id="QIE59629.1"/>
    </source>
</evidence>